<evidence type="ECO:0000313" key="2">
    <source>
        <dbReference type="Proteomes" id="UP000297452"/>
    </source>
</evidence>
<dbReference type="Proteomes" id="UP000297452">
    <property type="component" value="Unassembled WGS sequence"/>
</dbReference>
<organism evidence="1 2">
    <name type="scientific">Botryotinia narcissicola</name>
    <dbReference type="NCBI Taxonomy" id="278944"/>
    <lineage>
        <taxon>Eukaryota</taxon>
        <taxon>Fungi</taxon>
        <taxon>Dikarya</taxon>
        <taxon>Ascomycota</taxon>
        <taxon>Pezizomycotina</taxon>
        <taxon>Leotiomycetes</taxon>
        <taxon>Helotiales</taxon>
        <taxon>Sclerotiniaceae</taxon>
        <taxon>Botryotinia</taxon>
    </lineage>
</organism>
<dbReference type="AlphaFoldDB" id="A0A4Z1JFN3"/>
<proteinExistence type="predicted"/>
<evidence type="ECO:0000313" key="1">
    <source>
        <dbReference type="EMBL" id="TGO67757.1"/>
    </source>
</evidence>
<reference evidence="1 2" key="1">
    <citation type="submission" date="2017-12" db="EMBL/GenBank/DDBJ databases">
        <title>Comparative genomics of Botrytis spp.</title>
        <authorList>
            <person name="Valero-Jimenez C.A."/>
            <person name="Tapia P."/>
            <person name="Veloso J."/>
            <person name="Silva-Moreno E."/>
            <person name="Staats M."/>
            <person name="Valdes J.H."/>
            <person name="Van Kan J.A.L."/>
        </authorList>
    </citation>
    <scope>NUCLEOTIDE SEQUENCE [LARGE SCALE GENOMIC DNA]</scope>
    <source>
        <strain evidence="1 2">MUCL2120</strain>
    </source>
</reference>
<protein>
    <submittedName>
        <fullName evidence="1">Uncharacterized protein</fullName>
    </submittedName>
</protein>
<dbReference type="EMBL" id="PQXJ01000036">
    <property type="protein sequence ID" value="TGO67757.1"/>
    <property type="molecule type" value="Genomic_DNA"/>
</dbReference>
<sequence length="76" mass="8178">MLVDSFNIPGANSWKILSTLPMHDCSSTHHGPQNYSLNNAHHHFDGAKETVISVDQGDGDPGALAISYNLVFTDGI</sequence>
<name>A0A4Z1JFN3_9HELO</name>
<accession>A0A4Z1JFN3</accession>
<keyword evidence="2" id="KW-1185">Reference proteome</keyword>
<comment type="caution">
    <text evidence="1">The sequence shown here is derived from an EMBL/GenBank/DDBJ whole genome shotgun (WGS) entry which is preliminary data.</text>
</comment>
<gene>
    <name evidence="1" type="ORF">BOTNAR_0036g00340</name>
</gene>